<comment type="caution">
    <text evidence="2">The sequence shown here is derived from an EMBL/GenBank/DDBJ whole genome shotgun (WGS) entry which is preliminary data.</text>
</comment>
<keyword evidence="1" id="KW-1133">Transmembrane helix</keyword>
<proteinExistence type="predicted"/>
<protein>
    <recommendedName>
        <fullName evidence="4">Branched-chain amino acid transport system carrier protein</fullName>
    </recommendedName>
</protein>
<evidence type="ECO:0000313" key="2">
    <source>
        <dbReference type="EMBL" id="KAF1301485.1"/>
    </source>
</evidence>
<feature type="transmembrane region" description="Helical" evidence="1">
    <location>
        <begin position="6"/>
        <end position="24"/>
    </location>
</feature>
<keyword evidence="1" id="KW-0472">Membrane</keyword>
<gene>
    <name evidence="2" type="ORF">BAU17_06065</name>
</gene>
<name>A0ABQ6YVX5_9ENTE</name>
<feature type="transmembrane region" description="Helical" evidence="1">
    <location>
        <begin position="31"/>
        <end position="53"/>
    </location>
</feature>
<organism evidence="2 3">
    <name type="scientific">Candidatus Enterococcus willemsii</name>
    <dbReference type="NCBI Taxonomy" id="1857215"/>
    <lineage>
        <taxon>Bacteria</taxon>
        <taxon>Bacillati</taxon>
        <taxon>Bacillota</taxon>
        <taxon>Bacilli</taxon>
        <taxon>Lactobacillales</taxon>
        <taxon>Enterococcaceae</taxon>
        <taxon>Enterococcus</taxon>
    </lineage>
</organism>
<reference evidence="2 3" key="1">
    <citation type="submission" date="2016-06" db="EMBL/GenBank/DDBJ databases">
        <title>Four novel species of enterococci isolated from chicken manure.</title>
        <authorList>
            <person name="Van Tyne D."/>
        </authorList>
    </citation>
    <scope>NUCLEOTIDE SEQUENCE [LARGE SCALE GENOMIC DNA]</scope>
    <source>
        <strain evidence="2 3">CU12B</strain>
    </source>
</reference>
<evidence type="ECO:0008006" key="4">
    <source>
        <dbReference type="Google" id="ProtNLM"/>
    </source>
</evidence>
<sequence length="108" mass="12406">MLNSFFAFGVPTFLVILYIGFAIFRKKSQIPYLGFALFIIAGFLSAFSFQVIQEALTELQHTTQQVLEQTYGYPFYLLAIPFACGILLLVLNAYRGYKRIKTIRYQAK</sequence>
<feature type="transmembrane region" description="Helical" evidence="1">
    <location>
        <begin position="73"/>
        <end position="94"/>
    </location>
</feature>
<dbReference type="Proteomes" id="UP000782705">
    <property type="component" value="Unassembled WGS sequence"/>
</dbReference>
<accession>A0ABQ6YVX5</accession>
<dbReference type="RefSeq" id="WP_161903266.1">
    <property type="nucleotide sequence ID" value="NZ_MAEL01000057.1"/>
</dbReference>
<evidence type="ECO:0000313" key="3">
    <source>
        <dbReference type="Proteomes" id="UP000782705"/>
    </source>
</evidence>
<evidence type="ECO:0000256" key="1">
    <source>
        <dbReference type="SAM" id="Phobius"/>
    </source>
</evidence>
<keyword evidence="1" id="KW-0812">Transmembrane</keyword>
<dbReference type="EMBL" id="MAEL01000057">
    <property type="protein sequence ID" value="KAF1301485.1"/>
    <property type="molecule type" value="Genomic_DNA"/>
</dbReference>
<keyword evidence="3" id="KW-1185">Reference proteome</keyword>